<dbReference type="Gene3D" id="3.90.550.10">
    <property type="entry name" value="Spore Coat Polysaccharide Biosynthesis Protein SpsA, Chain A"/>
    <property type="match status" value="1"/>
</dbReference>
<dbReference type="InterPro" id="IPR001173">
    <property type="entry name" value="Glyco_trans_2-like"/>
</dbReference>
<evidence type="ECO:0000259" key="1">
    <source>
        <dbReference type="Pfam" id="PF00535"/>
    </source>
</evidence>
<proteinExistence type="predicted"/>
<dbReference type="PANTHER" id="PTHR43179">
    <property type="entry name" value="RHAMNOSYLTRANSFERASE WBBL"/>
    <property type="match status" value="1"/>
</dbReference>
<accession>A0A6J4T6M8</accession>
<protein>
    <submittedName>
        <fullName evidence="2">Glycosyl transferase, family 2</fullName>
    </submittedName>
</protein>
<dbReference type="AlphaFoldDB" id="A0A6J4T6M8"/>
<sequence>MAPVPVELSYCIVNTAQRELLVGCLDAVAAERATLSAAGVATEVLVLDNCSADGSAGAARGHAATDEVIATGERRGKAANDTLLLQRARGHFCLLLNEDSELRPGASAALLAALHENPEAAAAGAALLRPDGSRHPSAWRFPTPGTALAAAVALHKWLTVQSRGSTTRQVDWAQSAALLVRREAAEQIDFFDPVFFVYSDEVDFCKRLRDAGWSTLYVPAAEAVHHEQLSTGAVPEKRIVELSRNRDRYMRKHHTPGAARAVRWLTAWTYAARAVAAVGLPGHEPRRYWRHVTATLRPDRGEGLREAAFEHNRGGPRL</sequence>
<feature type="domain" description="Glycosyltransferase 2-like" evidence="1">
    <location>
        <begin position="19"/>
        <end position="135"/>
    </location>
</feature>
<dbReference type="PANTHER" id="PTHR43179:SF7">
    <property type="entry name" value="RHAMNOSYLTRANSFERASE WBBL"/>
    <property type="match status" value="1"/>
</dbReference>
<organism evidence="2">
    <name type="scientific">uncultured Solirubrobacteraceae bacterium</name>
    <dbReference type="NCBI Taxonomy" id="1162706"/>
    <lineage>
        <taxon>Bacteria</taxon>
        <taxon>Bacillati</taxon>
        <taxon>Actinomycetota</taxon>
        <taxon>Thermoleophilia</taxon>
        <taxon>Solirubrobacterales</taxon>
        <taxon>Solirubrobacteraceae</taxon>
        <taxon>environmental samples</taxon>
    </lineage>
</organism>
<dbReference type="SUPFAM" id="SSF53448">
    <property type="entry name" value="Nucleotide-diphospho-sugar transferases"/>
    <property type="match status" value="1"/>
</dbReference>
<dbReference type="InterPro" id="IPR029044">
    <property type="entry name" value="Nucleotide-diphossugar_trans"/>
</dbReference>
<dbReference type="Pfam" id="PF00535">
    <property type="entry name" value="Glycos_transf_2"/>
    <property type="match status" value="1"/>
</dbReference>
<gene>
    <name evidence="2" type="ORF">AVDCRST_MAG53-2997</name>
</gene>
<dbReference type="GO" id="GO:0016740">
    <property type="term" value="F:transferase activity"/>
    <property type="evidence" value="ECO:0007669"/>
    <property type="project" value="UniProtKB-KW"/>
</dbReference>
<evidence type="ECO:0000313" key="2">
    <source>
        <dbReference type="EMBL" id="CAA9515416.1"/>
    </source>
</evidence>
<dbReference type="EMBL" id="CADCVR010000091">
    <property type="protein sequence ID" value="CAA9515416.1"/>
    <property type="molecule type" value="Genomic_DNA"/>
</dbReference>
<keyword evidence="2" id="KW-0808">Transferase</keyword>
<reference evidence="2" key="1">
    <citation type="submission" date="2020-02" db="EMBL/GenBank/DDBJ databases">
        <authorList>
            <person name="Meier V. D."/>
        </authorList>
    </citation>
    <scope>NUCLEOTIDE SEQUENCE</scope>
    <source>
        <strain evidence="2">AVDCRST_MAG53</strain>
    </source>
</reference>
<name>A0A6J4T6M8_9ACTN</name>